<reference evidence="1 2" key="1">
    <citation type="journal article" date="2015" name="Int. J. Syst. Evol. Microbiol.">
        <title>Exiguobacterium enclense sp. nov., isolated from sediment.</title>
        <authorList>
            <person name="Dastager S.G."/>
            <person name="Mawlankar R."/>
            <person name="Sonalkar V.V."/>
            <person name="Thorat M.N."/>
            <person name="Mual P."/>
            <person name="Verma A."/>
            <person name="Krishnamurthi S."/>
            <person name="Tang S.K."/>
            <person name="Li W.J."/>
        </authorList>
    </citation>
    <scope>NUCLEOTIDE SEQUENCE [LARGE SCALE GENOMIC DNA]</scope>
    <source>
        <strain evidence="1 2">NIO-1109</strain>
    </source>
</reference>
<dbReference type="EMBL" id="LNQL01000001">
    <property type="protein sequence ID" value="KSU49945.1"/>
    <property type="molecule type" value="Genomic_DNA"/>
</dbReference>
<dbReference type="RefSeq" id="WP_058264569.1">
    <property type="nucleotide sequence ID" value="NZ_FMYN01000001.1"/>
</dbReference>
<name>A0A0V8GI22_9BACL</name>
<evidence type="ECO:0000313" key="1">
    <source>
        <dbReference type="EMBL" id="KSU49945.1"/>
    </source>
</evidence>
<evidence type="ECO:0000313" key="2">
    <source>
        <dbReference type="Proteomes" id="UP000053797"/>
    </source>
</evidence>
<dbReference type="PROSITE" id="PS51257">
    <property type="entry name" value="PROKAR_LIPOPROTEIN"/>
    <property type="match status" value="1"/>
</dbReference>
<gene>
    <name evidence="1" type="ORF">AS033_00840</name>
</gene>
<accession>A0A0V8GI22</accession>
<sequence>MMSRVLPLLFTALVLSGCNKDSADLYLKQSAQSTLSGDLYEEQQWREKARAEGATDKRLIALTQQQKAFHDLEAALFMNQTTDAVRYAERVMNQTFGDPALANEAARRHRTLNKVEKAFRDVAGTYTYSTSNQGEYEQDYTDATIDVVTRPNREATLTVHDARDYEGQPLDDYSYSGRFNSDNSLMLYFYESALEITFNEDGSLTFHSMGIEQDSTIDFEQTTKQSL</sequence>
<dbReference type="OrthoDB" id="2351379at2"/>
<comment type="caution">
    <text evidence="1">The sequence shown here is derived from an EMBL/GenBank/DDBJ whole genome shotgun (WGS) entry which is preliminary data.</text>
</comment>
<dbReference type="AlphaFoldDB" id="A0A0V8GI22"/>
<protein>
    <submittedName>
        <fullName evidence="1">Uncharacterized protein</fullName>
    </submittedName>
</protein>
<proteinExistence type="predicted"/>
<dbReference type="Proteomes" id="UP000053797">
    <property type="component" value="Unassembled WGS sequence"/>
</dbReference>
<organism evidence="1 2">
    <name type="scientific">Exiguobacterium indicum</name>
    <dbReference type="NCBI Taxonomy" id="296995"/>
    <lineage>
        <taxon>Bacteria</taxon>
        <taxon>Bacillati</taxon>
        <taxon>Bacillota</taxon>
        <taxon>Bacilli</taxon>
        <taxon>Bacillales</taxon>
        <taxon>Bacillales Family XII. Incertae Sedis</taxon>
        <taxon>Exiguobacterium</taxon>
    </lineage>
</organism>